<name>A0A6C0EPT7_9ZZZZ</name>
<sequence length="54" mass="6493">MCKGVKPEDESYNIDKSYENIRNYIRDNNIKFNEVNRIIKLSTKISNRIMIEKN</sequence>
<reference evidence="1" key="1">
    <citation type="journal article" date="2020" name="Nature">
        <title>Giant virus diversity and host interactions through global metagenomics.</title>
        <authorList>
            <person name="Schulz F."/>
            <person name="Roux S."/>
            <person name="Paez-Espino D."/>
            <person name="Jungbluth S."/>
            <person name="Walsh D.A."/>
            <person name="Denef V.J."/>
            <person name="McMahon K.D."/>
            <person name="Konstantinidis K.T."/>
            <person name="Eloe-Fadrosh E.A."/>
            <person name="Kyrpides N.C."/>
            <person name="Woyke T."/>
        </authorList>
    </citation>
    <scope>NUCLEOTIDE SEQUENCE</scope>
    <source>
        <strain evidence="1">GVMAG-M-3300009151-35</strain>
    </source>
</reference>
<proteinExistence type="predicted"/>
<accession>A0A6C0EPT7</accession>
<protein>
    <submittedName>
        <fullName evidence="1">Uncharacterized protein</fullName>
    </submittedName>
</protein>
<organism evidence="1">
    <name type="scientific">viral metagenome</name>
    <dbReference type="NCBI Taxonomy" id="1070528"/>
    <lineage>
        <taxon>unclassified sequences</taxon>
        <taxon>metagenomes</taxon>
        <taxon>organismal metagenomes</taxon>
    </lineage>
</organism>
<dbReference type="EMBL" id="MN738907">
    <property type="protein sequence ID" value="QHT30691.1"/>
    <property type="molecule type" value="Genomic_DNA"/>
</dbReference>
<evidence type="ECO:0000313" key="1">
    <source>
        <dbReference type="EMBL" id="QHT30691.1"/>
    </source>
</evidence>
<dbReference type="AlphaFoldDB" id="A0A6C0EPT7"/>